<sequence>MPGGYWMPPKRSKAPLVVTILVLVVVLAATGVTLAVTGVFSSGKSASSGGTGGSGPGEAKKLWSAAAINAKGDMHGGWVVDDHTVAYVVETGVTGYDLTTGKQLWQVPAPPGQVICEMSPKADGGIGAVGLGADRGHCDTAAAVDLAAAKLLWSEKLTLPENFHGWDRVLDTLSVAEGMVIVQDVENTFGYGARDGQRKWTAPPVPMEEFDGACTSMSALAEGAVTAQVLDCSLDGVKVGTYDTVSGAVKWVAPASTDRAPGSWWLLSVNPLIAADARTGMYYLSGPNAVRVPIGAAASNSHFSSTDFDYGSVAFDGTTMFTVDSDEGATPSMHRTMSVNSWDVTTGQSRWKHAFDLDGDAEMIGMSQGRVWVDYTPPHSDSKHQLVSFSPADGAMTEGPTFEAPEDYSTQPLTTQLVGNKIVRFGQPDAPVIVWDRGQ</sequence>
<dbReference type="InterPro" id="IPR011047">
    <property type="entry name" value="Quinoprotein_ADH-like_sf"/>
</dbReference>
<dbReference type="SUPFAM" id="SSF50998">
    <property type="entry name" value="Quinoprotein alcohol dehydrogenase-like"/>
    <property type="match status" value="1"/>
</dbReference>
<evidence type="ECO:0000259" key="1">
    <source>
        <dbReference type="Pfam" id="PF13360"/>
    </source>
</evidence>
<dbReference type="InterPro" id="IPR002372">
    <property type="entry name" value="PQQ_rpt_dom"/>
</dbReference>
<reference evidence="2" key="1">
    <citation type="submission" date="2023-03" db="EMBL/GenBank/DDBJ databases">
        <title>Amycolatopsis taiwanensis NBRC 103393.</title>
        <authorList>
            <person name="Ichikawa N."/>
            <person name="Sato H."/>
            <person name="Tonouchi N."/>
        </authorList>
    </citation>
    <scope>NUCLEOTIDE SEQUENCE</scope>
    <source>
        <strain evidence="2">NBRC 103393</strain>
    </source>
</reference>
<evidence type="ECO:0000313" key="2">
    <source>
        <dbReference type="EMBL" id="GLY70685.1"/>
    </source>
</evidence>
<keyword evidence="3" id="KW-1185">Reference proteome</keyword>
<evidence type="ECO:0000313" key="3">
    <source>
        <dbReference type="Proteomes" id="UP001165136"/>
    </source>
</evidence>
<dbReference type="Gene3D" id="2.40.128.630">
    <property type="match status" value="1"/>
</dbReference>
<feature type="domain" description="Pyrrolo-quinoline quinone repeat" evidence="1">
    <location>
        <begin position="92"/>
        <end position="352"/>
    </location>
</feature>
<organism evidence="2 3">
    <name type="scientific">Amycolatopsis taiwanensis</name>
    <dbReference type="NCBI Taxonomy" id="342230"/>
    <lineage>
        <taxon>Bacteria</taxon>
        <taxon>Bacillati</taxon>
        <taxon>Actinomycetota</taxon>
        <taxon>Actinomycetes</taxon>
        <taxon>Pseudonocardiales</taxon>
        <taxon>Pseudonocardiaceae</taxon>
        <taxon>Amycolatopsis</taxon>
    </lineage>
</organism>
<protein>
    <recommendedName>
        <fullName evidence="1">Pyrrolo-quinoline quinone repeat domain-containing protein</fullName>
    </recommendedName>
</protein>
<dbReference type="Proteomes" id="UP001165136">
    <property type="component" value="Unassembled WGS sequence"/>
</dbReference>
<proteinExistence type="predicted"/>
<dbReference type="AlphaFoldDB" id="A0A9W6VJG4"/>
<dbReference type="EMBL" id="BSTI01000025">
    <property type="protein sequence ID" value="GLY70685.1"/>
    <property type="molecule type" value="Genomic_DNA"/>
</dbReference>
<name>A0A9W6VJG4_9PSEU</name>
<gene>
    <name evidence="2" type="ORF">Atai01_73040</name>
</gene>
<accession>A0A9W6VJG4</accession>
<dbReference type="Pfam" id="PF13360">
    <property type="entry name" value="PQQ_2"/>
    <property type="match status" value="1"/>
</dbReference>
<comment type="caution">
    <text evidence="2">The sequence shown here is derived from an EMBL/GenBank/DDBJ whole genome shotgun (WGS) entry which is preliminary data.</text>
</comment>